<dbReference type="Proteomes" id="UP000821837">
    <property type="component" value="Unassembled WGS sequence"/>
</dbReference>
<accession>A0A9D4Q6H5</accession>
<gene>
    <name evidence="2" type="ORF">HPB52_008546</name>
</gene>
<proteinExistence type="predicted"/>
<evidence type="ECO:0008006" key="4">
    <source>
        <dbReference type="Google" id="ProtNLM"/>
    </source>
</evidence>
<dbReference type="InterPro" id="IPR032675">
    <property type="entry name" value="LRR_dom_sf"/>
</dbReference>
<dbReference type="AlphaFoldDB" id="A0A9D4Q6H5"/>
<dbReference type="VEuPathDB" id="VectorBase:RSAN_037086"/>
<feature type="region of interest" description="Disordered" evidence="1">
    <location>
        <begin position="1"/>
        <end position="40"/>
    </location>
</feature>
<reference evidence="2" key="1">
    <citation type="journal article" date="2020" name="Cell">
        <title>Large-Scale Comparative Analyses of Tick Genomes Elucidate Their Genetic Diversity and Vector Capacities.</title>
        <authorList>
            <consortium name="Tick Genome and Microbiome Consortium (TIGMIC)"/>
            <person name="Jia N."/>
            <person name="Wang J."/>
            <person name="Shi W."/>
            <person name="Du L."/>
            <person name="Sun Y."/>
            <person name="Zhan W."/>
            <person name="Jiang J.F."/>
            <person name="Wang Q."/>
            <person name="Zhang B."/>
            <person name="Ji P."/>
            <person name="Bell-Sakyi L."/>
            <person name="Cui X.M."/>
            <person name="Yuan T.T."/>
            <person name="Jiang B.G."/>
            <person name="Yang W.F."/>
            <person name="Lam T.T."/>
            <person name="Chang Q.C."/>
            <person name="Ding S.J."/>
            <person name="Wang X.J."/>
            <person name="Zhu J.G."/>
            <person name="Ruan X.D."/>
            <person name="Zhao L."/>
            <person name="Wei J.T."/>
            <person name="Ye R.Z."/>
            <person name="Que T.C."/>
            <person name="Du C.H."/>
            <person name="Zhou Y.H."/>
            <person name="Cheng J.X."/>
            <person name="Dai P.F."/>
            <person name="Guo W.B."/>
            <person name="Han X.H."/>
            <person name="Huang E.J."/>
            <person name="Li L.F."/>
            <person name="Wei W."/>
            <person name="Gao Y.C."/>
            <person name="Liu J.Z."/>
            <person name="Shao H.Z."/>
            <person name="Wang X."/>
            <person name="Wang C.C."/>
            <person name="Yang T.C."/>
            <person name="Huo Q.B."/>
            <person name="Li W."/>
            <person name="Chen H.Y."/>
            <person name="Chen S.E."/>
            <person name="Zhou L.G."/>
            <person name="Ni X.B."/>
            <person name="Tian J.H."/>
            <person name="Sheng Y."/>
            <person name="Liu T."/>
            <person name="Pan Y.S."/>
            <person name="Xia L.Y."/>
            <person name="Li J."/>
            <person name="Zhao F."/>
            <person name="Cao W.C."/>
        </authorList>
    </citation>
    <scope>NUCLEOTIDE SEQUENCE</scope>
    <source>
        <strain evidence="2">Rsan-2018</strain>
    </source>
</reference>
<comment type="caution">
    <text evidence="2">The sequence shown here is derived from an EMBL/GenBank/DDBJ whole genome shotgun (WGS) entry which is preliminary data.</text>
</comment>
<evidence type="ECO:0000256" key="1">
    <source>
        <dbReference type="SAM" id="MobiDB-lite"/>
    </source>
</evidence>
<sequence length="709" mass="79555">MLMRLRRASGGLSVPCAARRPGEGRNPRRIEEENARPEETTGDALVFPANQWAELEGATGWLTGAVVDYHSPCSVTPHRPCHIVGKLVALNELLFPSRVQLQEIPGTRGLLALGSINDSVPSMGEPPDLRLRQSTSLMRLLLKHHKCISTLYVGPLHFQQYLSLICDALPYSRLKKLKLVCSDRLMSENGCAALSSLTSLEELDCSFINVLPSSFSRHISAQFPTALAALVRASHTLGVLRIEGVIMEEHATKNLLLYLTESGVLKDVTLGRRVVPETCREELAHYLMFTPSLTSFRFEADCENTEIAVLEEVSPLQHFAYDSWLEALRENDTLEELFICLEIWNATQWTRFSAILLSKCRLKKVILASASQNRNLLTHLCHALEGTGVHDRVSYGTYYVKDHIALLKCTMFSGLCLETNVHTHVKAAALRQQLDHDYLTYLRLDVPRGNLAVSSALAEYIQSTSVLRKLELSTVMVDAPEVDPPDVWWRVIVQSLSRNNSIKELVVYVYNMSDSGVESLADTVKQSTNIRKLAFLDSGTTSVSAFVNRLSVNIMDNHTLLGVLLQGQMHQGWLDASKKVFTIYEATRRNSDLLAAAAAFTKTTELDRRSTAALERIYKLHAELLEDLAELVEVNVAEIGGMVDRHLKRTASLDEYMRITGVVKEQVVCHPRHDGCTQLDDLHEDCWEMVRRYLMLDDVEEVVTHLENR</sequence>
<keyword evidence="3" id="KW-1185">Reference proteome</keyword>
<reference evidence="2" key="2">
    <citation type="submission" date="2021-09" db="EMBL/GenBank/DDBJ databases">
        <authorList>
            <person name="Jia N."/>
            <person name="Wang J."/>
            <person name="Shi W."/>
            <person name="Du L."/>
            <person name="Sun Y."/>
            <person name="Zhan W."/>
            <person name="Jiang J."/>
            <person name="Wang Q."/>
            <person name="Zhang B."/>
            <person name="Ji P."/>
            <person name="Sakyi L.B."/>
            <person name="Cui X."/>
            <person name="Yuan T."/>
            <person name="Jiang B."/>
            <person name="Yang W."/>
            <person name="Lam T.T.-Y."/>
            <person name="Chang Q."/>
            <person name="Ding S."/>
            <person name="Wang X."/>
            <person name="Zhu J."/>
            <person name="Ruan X."/>
            <person name="Zhao L."/>
            <person name="Wei J."/>
            <person name="Que T."/>
            <person name="Du C."/>
            <person name="Cheng J."/>
            <person name="Dai P."/>
            <person name="Han X."/>
            <person name="Huang E."/>
            <person name="Gao Y."/>
            <person name="Liu J."/>
            <person name="Shao H."/>
            <person name="Ye R."/>
            <person name="Li L."/>
            <person name="Wei W."/>
            <person name="Wang X."/>
            <person name="Wang C."/>
            <person name="Huo Q."/>
            <person name="Li W."/>
            <person name="Guo W."/>
            <person name="Chen H."/>
            <person name="Chen S."/>
            <person name="Zhou L."/>
            <person name="Zhou L."/>
            <person name="Ni X."/>
            <person name="Tian J."/>
            <person name="Zhou Y."/>
            <person name="Sheng Y."/>
            <person name="Liu T."/>
            <person name="Pan Y."/>
            <person name="Xia L."/>
            <person name="Li J."/>
            <person name="Zhao F."/>
            <person name="Cao W."/>
        </authorList>
    </citation>
    <scope>NUCLEOTIDE SEQUENCE</scope>
    <source>
        <strain evidence="2">Rsan-2018</strain>
        <tissue evidence="2">Larvae</tissue>
    </source>
</reference>
<organism evidence="2 3">
    <name type="scientific">Rhipicephalus sanguineus</name>
    <name type="common">Brown dog tick</name>
    <name type="synonym">Ixodes sanguineus</name>
    <dbReference type="NCBI Taxonomy" id="34632"/>
    <lineage>
        <taxon>Eukaryota</taxon>
        <taxon>Metazoa</taxon>
        <taxon>Ecdysozoa</taxon>
        <taxon>Arthropoda</taxon>
        <taxon>Chelicerata</taxon>
        <taxon>Arachnida</taxon>
        <taxon>Acari</taxon>
        <taxon>Parasitiformes</taxon>
        <taxon>Ixodida</taxon>
        <taxon>Ixodoidea</taxon>
        <taxon>Ixodidae</taxon>
        <taxon>Rhipicephalinae</taxon>
        <taxon>Rhipicephalus</taxon>
        <taxon>Rhipicephalus</taxon>
    </lineage>
</organism>
<protein>
    <recommendedName>
        <fullName evidence="4">Nlr family card domain protein</fullName>
    </recommendedName>
</protein>
<feature type="compositionally biased region" description="Basic and acidic residues" evidence="1">
    <location>
        <begin position="20"/>
        <end position="39"/>
    </location>
</feature>
<name>A0A9D4Q6H5_RHISA</name>
<dbReference type="Gene3D" id="3.80.10.10">
    <property type="entry name" value="Ribonuclease Inhibitor"/>
    <property type="match status" value="1"/>
</dbReference>
<evidence type="ECO:0000313" key="2">
    <source>
        <dbReference type="EMBL" id="KAH7968468.1"/>
    </source>
</evidence>
<dbReference type="EMBL" id="JABSTV010001248">
    <property type="protein sequence ID" value="KAH7968468.1"/>
    <property type="molecule type" value="Genomic_DNA"/>
</dbReference>
<evidence type="ECO:0000313" key="3">
    <source>
        <dbReference type="Proteomes" id="UP000821837"/>
    </source>
</evidence>
<dbReference type="SUPFAM" id="SSF52047">
    <property type="entry name" value="RNI-like"/>
    <property type="match status" value="2"/>
</dbReference>